<dbReference type="InterPro" id="IPR004840">
    <property type="entry name" value="Amino_acid_permease_CS"/>
</dbReference>
<feature type="transmembrane region" description="Helical" evidence="7">
    <location>
        <begin position="341"/>
        <end position="362"/>
    </location>
</feature>
<evidence type="ECO:0000256" key="6">
    <source>
        <dbReference type="ARBA" id="ARBA00023136"/>
    </source>
</evidence>
<dbReference type="GO" id="GO:0006865">
    <property type="term" value="P:amino acid transport"/>
    <property type="evidence" value="ECO:0007669"/>
    <property type="project" value="UniProtKB-KW"/>
</dbReference>
<dbReference type="Pfam" id="PF00324">
    <property type="entry name" value="AA_permease"/>
    <property type="match status" value="1"/>
</dbReference>
<keyword evidence="3 7" id="KW-0812">Transmembrane</keyword>
<evidence type="ECO:0000256" key="7">
    <source>
        <dbReference type="SAM" id="Phobius"/>
    </source>
</evidence>
<feature type="transmembrane region" description="Helical" evidence="7">
    <location>
        <begin position="25"/>
        <end position="46"/>
    </location>
</feature>
<dbReference type="PATRIC" id="fig|1679170.3.peg.5346"/>
<feature type="transmembrane region" description="Helical" evidence="7">
    <location>
        <begin position="252"/>
        <end position="270"/>
    </location>
</feature>
<comment type="subcellular location">
    <subcellularLocation>
        <location evidence="1">Cell membrane</location>
        <topology evidence="1">Multi-pass membrane protein</topology>
    </subcellularLocation>
</comment>
<comment type="caution">
    <text evidence="9">The sequence shown here is derived from an EMBL/GenBank/DDBJ whole genome shotgun (WGS) entry which is preliminary data.</text>
</comment>
<feature type="transmembrane region" description="Helical" evidence="7">
    <location>
        <begin position="410"/>
        <end position="433"/>
    </location>
</feature>
<evidence type="ECO:0000256" key="2">
    <source>
        <dbReference type="ARBA" id="ARBA00022448"/>
    </source>
</evidence>
<evidence type="ECO:0000256" key="1">
    <source>
        <dbReference type="ARBA" id="ARBA00004651"/>
    </source>
</evidence>
<feature type="transmembrane region" description="Helical" evidence="7">
    <location>
        <begin position="162"/>
        <end position="184"/>
    </location>
</feature>
<evidence type="ECO:0000256" key="5">
    <source>
        <dbReference type="ARBA" id="ARBA00022989"/>
    </source>
</evidence>
<dbReference type="InterPro" id="IPR004841">
    <property type="entry name" value="AA-permease/SLC12A_dom"/>
</dbReference>
<feature type="domain" description="Amino acid permease/ SLC12A" evidence="8">
    <location>
        <begin position="24"/>
        <end position="461"/>
    </location>
</feature>
<dbReference type="OrthoDB" id="5297508at2"/>
<accession>A0A0K9G8D7</accession>
<feature type="transmembrane region" description="Helical" evidence="7">
    <location>
        <begin position="290"/>
        <end position="316"/>
    </location>
</feature>
<dbReference type="EMBL" id="LFZW01000002">
    <property type="protein sequence ID" value="KMY42701.1"/>
    <property type="molecule type" value="Genomic_DNA"/>
</dbReference>
<evidence type="ECO:0000313" key="10">
    <source>
        <dbReference type="Proteomes" id="UP000037146"/>
    </source>
</evidence>
<dbReference type="GO" id="GO:0005886">
    <property type="term" value="C:plasma membrane"/>
    <property type="evidence" value="ECO:0007669"/>
    <property type="project" value="UniProtKB-SubCell"/>
</dbReference>
<feature type="transmembrane region" description="Helical" evidence="7">
    <location>
        <begin position="103"/>
        <end position="124"/>
    </location>
</feature>
<name>A0A0K9G8D7_9BACI</name>
<keyword evidence="6 7" id="KW-0472">Membrane</keyword>
<dbReference type="RefSeq" id="WP_049683922.1">
    <property type="nucleotide sequence ID" value="NZ_LFZW01000002.1"/>
</dbReference>
<dbReference type="Gene3D" id="1.20.1740.10">
    <property type="entry name" value="Amino acid/polyamine transporter I"/>
    <property type="match status" value="1"/>
</dbReference>
<protein>
    <submittedName>
        <fullName evidence="9">GABA permease</fullName>
    </submittedName>
</protein>
<proteinExistence type="predicted"/>
<feature type="transmembrane region" description="Helical" evidence="7">
    <location>
        <begin position="439"/>
        <end position="456"/>
    </location>
</feature>
<sequence length="482" mass="52919">MENNYNQQDSSTQSQLQNTLKNRHITMIALGGIIGAGLFVGSGAVINSSGPAAVISYALSGALIFLVMRMIGEMAVAQPRAGSISEYARSGLGNWAGFSVGWLYWYMWVIVAAIEAVAGAGILVNYFPNIPPWFLCLVLLVILTLTNLYSVKSFAETEFWFASIKIFAIVFFIVLGTVYLLGFWPGSESPGLSNFYTSGGFFPHGIVAALIGSVTCLFSMGGAEIATIAAAESDEPAKLAAKATKQVMNRILFFYVISVLVIVAIVPWNFEFAGVAIKSPFAVALEQLGIPFAPFLMEIVVLTAVLSSLNACLYITSRSLFTLTRKGDAPKFLIKLNKRGVPVRAILAGTVFGYVGVILNYFFPETVFLFLINSAGAVMLFYYLIVAFAQIRLRRKLERDAPEKLQLKMWLFPYLSYFTIFWMMAVIAVMAWIPSTRSQVILSLISFGAILVAYLVKSRYSKKVQDQVTEPKGEHIDVPINK</sequence>
<feature type="transmembrane region" description="Helical" evidence="7">
    <location>
        <begin position="130"/>
        <end position="150"/>
    </location>
</feature>
<dbReference type="Proteomes" id="UP000037146">
    <property type="component" value="Unassembled WGS sequence"/>
</dbReference>
<dbReference type="PIRSF" id="PIRSF006060">
    <property type="entry name" value="AA_transporter"/>
    <property type="match status" value="1"/>
</dbReference>
<dbReference type="PROSITE" id="PS00218">
    <property type="entry name" value="AMINO_ACID_PERMEASE_1"/>
    <property type="match status" value="1"/>
</dbReference>
<dbReference type="PANTHER" id="PTHR43495">
    <property type="entry name" value="GABA PERMEASE"/>
    <property type="match status" value="1"/>
</dbReference>
<evidence type="ECO:0000256" key="3">
    <source>
        <dbReference type="ARBA" id="ARBA00022692"/>
    </source>
</evidence>
<evidence type="ECO:0000256" key="4">
    <source>
        <dbReference type="ARBA" id="ARBA00022970"/>
    </source>
</evidence>
<gene>
    <name evidence="9" type="ORF">AC625_23855</name>
</gene>
<dbReference type="AlphaFoldDB" id="A0A0K9G8D7"/>
<evidence type="ECO:0000259" key="8">
    <source>
        <dbReference type="Pfam" id="PF00324"/>
    </source>
</evidence>
<reference evidence="10" key="1">
    <citation type="submission" date="2015-07" db="EMBL/GenBank/DDBJ databases">
        <title>Genome sequencing project for genomic taxonomy and phylogenomics of Bacillus-like bacteria.</title>
        <authorList>
            <person name="Liu B."/>
            <person name="Wang J."/>
            <person name="Zhu Y."/>
            <person name="Liu G."/>
            <person name="Chen Q."/>
            <person name="Chen Z."/>
            <person name="Lan J."/>
            <person name="Che J."/>
            <person name="Ge C."/>
            <person name="Shi H."/>
            <person name="Pan Z."/>
            <person name="Liu X."/>
        </authorList>
    </citation>
    <scope>NUCLEOTIDE SEQUENCE [LARGE SCALE GENOMIC DNA]</scope>
    <source>
        <strain evidence="10">FJAT-27997</strain>
    </source>
</reference>
<evidence type="ECO:0000313" key="9">
    <source>
        <dbReference type="EMBL" id="KMY42701.1"/>
    </source>
</evidence>
<dbReference type="FunFam" id="1.20.1740.10:FF:000001">
    <property type="entry name" value="Amino acid permease"/>
    <property type="match status" value="1"/>
</dbReference>
<keyword evidence="10" id="KW-1185">Reference proteome</keyword>
<keyword evidence="5 7" id="KW-1133">Transmembrane helix</keyword>
<feature type="transmembrane region" description="Helical" evidence="7">
    <location>
        <begin position="368"/>
        <end position="389"/>
    </location>
</feature>
<dbReference type="PANTHER" id="PTHR43495:SF5">
    <property type="entry name" value="GAMMA-AMINOBUTYRIC ACID PERMEASE"/>
    <property type="match status" value="1"/>
</dbReference>
<dbReference type="STRING" id="1679170.AC625_23855"/>
<dbReference type="GO" id="GO:0055085">
    <property type="term" value="P:transmembrane transport"/>
    <property type="evidence" value="ECO:0007669"/>
    <property type="project" value="InterPro"/>
</dbReference>
<organism evidence="9 10">
    <name type="scientific">Peribacillus loiseleuriae</name>
    <dbReference type="NCBI Taxonomy" id="1679170"/>
    <lineage>
        <taxon>Bacteria</taxon>
        <taxon>Bacillati</taxon>
        <taxon>Bacillota</taxon>
        <taxon>Bacilli</taxon>
        <taxon>Bacillales</taxon>
        <taxon>Bacillaceae</taxon>
        <taxon>Peribacillus</taxon>
    </lineage>
</organism>
<feature type="transmembrane region" description="Helical" evidence="7">
    <location>
        <begin position="204"/>
        <end position="231"/>
    </location>
</feature>
<keyword evidence="2" id="KW-0813">Transport</keyword>
<keyword evidence="4" id="KW-0029">Amino-acid transport</keyword>
<feature type="transmembrane region" description="Helical" evidence="7">
    <location>
        <begin position="52"/>
        <end position="71"/>
    </location>
</feature>